<dbReference type="EMBL" id="QKZL01000027">
    <property type="protein sequence ID" value="PZX11902.1"/>
    <property type="molecule type" value="Genomic_DNA"/>
</dbReference>
<dbReference type="AlphaFoldDB" id="A0A2W7NKT0"/>
<gene>
    <name evidence="1" type="ORF">LX81_03778</name>
</gene>
<name>A0A2W7NKT0_9RHOB</name>
<evidence type="ECO:0000313" key="2">
    <source>
        <dbReference type="Proteomes" id="UP000248916"/>
    </source>
</evidence>
<comment type="caution">
    <text evidence="1">The sequence shown here is derived from an EMBL/GenBank/DDBJ whole genome shotgun (WGS) entry which is preliminary data.</text>
</comment>
<keyword evidence="2" id="KW-1185">Reference proteome</keyword>
<reference evidence="1 2" key="1">
    <citation type="submission" date="2018-06" db="EMBL/GenBank/DDBJ databases">
        <title>Genomic Encyclopedia of Archaeal and Bacterial Type Strains, Phase II (KMG-II): from individual species to whole genera.</title>
        <authorList>
            <person name="Goeker M."/>
        </authorList>
    </citation>
    <scope>NUCLEOTIDE SEQUENCE [LARGE SCALE GENOMIC DNA]</scope>
    <source>
        <strain evidence="1 2">DSM 22009</strain>
    </source>
</reference>
<protein>
    <submittedName>
        <fullName evidence="1">Uncharacterized protein</fullName>
    </submittedName>
</protein>
<accession>A0A2W7NKT0</accession>
<evidence type="ECO:0000313" key="1">
    <source>
        <dbReference type="EMBL" id="PZX11902.1"/>
    </source>
</evidence>
<dbReference type="Proteomes" id="UP000248916">
    <property type="component" value="Unassembled WGS sequence"/>
</dbReference>
<sequence>MGAALSDRVVAFAHVKGAICRDAANLLVLWDLAEQIGQYRRIADVALIHWLFRTGELSTAQIASVFSSIPRWNLYQTRRLGPPYSLACHSPSFSMPVLSISMCSGP</sequence>
<proteinExistence type="predicted"/>
<organism evidence="1 2">
    <name type="scientific">Palleronia aestuarii</name>
    <dbReference type="NCBI Taxonomy" id="568105"/>
    <lineage>
        <taxon>Bacteria</taxon>
        <taxon>Pseudomonadati</taxon>
        <taxon>Pseudomonadota</taxon>
        <taxon>Alphaproteobacteria</taxon>
        <taxon>Rhodobacterales</taxon>
        <taxon>Roseobacteraceae</taxon>
        <taxon>Palleronia</taxon>
    </lineage>
</organism>